<dbReference type="PANTHER" id="PTHR10903">
    <property type="entry name" value="GTPASE, IMAP FAMILY MEMBER-RELATED"/>
    <property type="match status" value="1"/>
</dbReference>
<protein>
    <submittedName>
        <fullName evidence="6">GTPase IMAP family member 7</fullName>
    </submittedName>
</protein>
<dbReference type="Gene3D" id="3.40.50.300">
    <property type="entry name" value="P-loop containing nucleotide triphosphate hydrolases"/>
    <property type="match status" value="1"/>
</dbReference>
<keyword evidence="3" id="KW-0342">GTP-binding</keyword>
<keyword evidence="7" id="KW-1185">Reference proteome</keyword>
<keyword evidence="4" id="KW-0472">Membrane</keyword>
<feature type="transmembrane region" description="Helical" evidence="4">
    <location>
        <begin position="913"/>
        <end position="936"/>
    </location>
</feature>
<evidence type="ECO:0000256" key="2">
    <source>
        <dbReference type="ARBA" id="ARBA00022741"/>
    </source>
</evidence>
<dbReference type="AlphaFoldDB" id="A0A9Q1BSW3"/>
<accession>A0A9Q1BSW3</accession>
<dbReference type="EMBL" id="JAIZAY010000012">
    <property type="protein sequence ID" value="KAJ8032267.1"/>
    <property type="molecule type" value="Genomic_DNA"/>
</dbReference>
<organism evidence="6 7">
    <name type="scientific">Holothuria leucospilota</name>
    <name type="common">Black long sea cucumber</name>
    <name type="synonym">Mertensiothuria leucospilota</name>
    <dbReference type="NCBI Taxonomy" id="206669"/>
    <lineage>
        <taxon>Eukaryota</taxon>
        <taxon>Metazoa</taxon>
        <taxon>Echinodermata</taxon>
        <taxon>Eleutherozoa</taxon>
        <taxon>Echinozoa</taxon>
        <taxon>Holothuroidea</taxon>
        <taxon>Aspidochirotacea</taxon>
        <taxon>Aspidochirotida</taxon>
        <taxon>Holothuriidae</taxon>
        <taxon>Holothuria</taxon>
    </lineage>
</organism>
<dbReference type="OrthoDB" id="8954335at2759"/>
<comment type="similarity">
    <text evidence="1">Belongs to the TRAFAC class TrmE-Era-EngA-EngB-Septin-like GTPase superfamily. AIG1/Toc34/Toc159-like paraseptin GTPase family. IAN subfamily.</text>
</comment>
<reference evidence="6" key="1">
    <citation type="submission" date="2021-10" db="EMBL/GenBank/DDBJ databases">
        <title>Tropical sea cucumber genome reveals ecological adaptation and Cuvierian tubules defense mechanism.</title>
        <authorList>
            <person name="Chen T."/>
        </authorList>
    </citation>
    <scope>NUCLEOTIDE SEQUENCE</scope>
    <source>
        <strain evidence="6">Nanhai2018</strain>
        <tissue evidence="6">Muscle</tissue>
    </source>
</reference>
<dbReference type="Proteomes" id="UP001152320">
    <property type="component" value="Chromosome 12"/>
</dbReference>
<feature type="domain" description="AIG1-type G" evidence="5">
    <location>
        <begin position="50"/>
        <end position="259"/>
    </location>
</feature>
<sequence>MANVQDFSERNDTEEKVLETVQVTYRRHVFEKLSTMKLRFDRAKDYEHVPNKINVLIIGKTGSGLSSTGNTSLEKNAFEVRGSYSSVTTAIRSGTTGYENFSLNVIDTPGLFNTRGKDNDEVLFEITNYAVSLASGVHVVLLIANLNFRFTEEERKVFSEVKTLFGTNISRNIITVFTHGAVLLEHQHQSLQSFIEKHADQTFLNDYDFVLQRSIALENKLDDFDKVSVQRDLIQCAICEAVSNNNGQVIPQGVLKSALESLSERQERKEKLPIVRKIINQECEGIIKGADESKLIHILNANALDENDTAALYTSVKRTVSLKDLKDFIQSESRKWINDKNVFIQKRLETIKSIGEQEKRNKLKEEKLYKLYLEKEEKEKREWLVNEQILFLSINDLQMVLQHKFSKTLAKQINEEKGIIFTEDEINEVIEKNSENINLLLRNKRISQEEYQIEIKGKITQNLLKLIKTQSLTFLKEKEKYGNLSERDFITVVAEIPFEPQCKGIDLKEVVSSIFKEEAFICQANYVVAKRYLENMTDVDIVKLIVDIEEEFVTAAKHELTKSKSTNLVQEKVRESINRFMISGKNLNVAADIEQRVEEQISQLLHEKADIIIDAIEVQYCAYKLTIEDVAQLIASFSKDSLKCIKDAMDNGQLPLLLLENFCKTIVLRKRCNHNGECLLTLRSYECLDEWLKTMLNHSFQMKRTEFLDAVEAKLRLESITLNDLADEVDSMNDTVLSDSKLRLKKDHKSNVFHSIVMKIVISTKTCNHPQTAKPCLIHDTSDWLNNWVEKFLETKYHSLYDIVEASTILNKLCHENFISVLQKLTVNDRQTVTHELRQNSQIPSSLRKLTLSALCDSKSCNHGENCILNEQLTNSSDSWLGNLISSAVWKERDTIVQVLENLHKRHQCRQRLCLALIVVLCIVVPVTVGILYTSFI</sequence>
<dbReference type="PANTHER" id="PTHR10903:SF184">
    <property type="entry name" value="GTP-BINDING PROTEIN A"/>
    <property type="match status" value="1"/>
</dbReference>
<dbReference type="InterPro" id="IPR027417">
    <property type="entry name" value="P-loop_NTPase"/>
</dbReference>
<dbReference type="GO" id="GO:0005525">
    <property type="term" value="F:GTP binding"/>
    <property type="evidence" value="ECO:0007669"/>
    <property type="project" value="UniProtKB-KW"/>
</dbReference>
<evidence type="ECO:0000256" key="4">
    <source>
        <dbReference type="SAM" id="Phobius"/>
    </source>
</evidence>
<keyword evidence="4" id="KW-0812">Transmembrane</keyword>
<dbReference type="PROSITE" id="PS51720">
    <property type="entry name" value="G_AIG1"/>
    <property type="match status" value="1"/>
</dbReference>
<evidence type="ECO:0000256" key="1">
    <source>
        <dbReference type="ARBA" id="ARBA00008535"/>
    </source>
</evidence>
<evidence type="ECO:0000256" key="3">
    <source>
        <dbReference type="ARBA" id="ARBA00023134"/>
    </source>
</evidence>
<proteinExistence type="inferred from homology"/>
<evidence type="ECO:0000313" key="6">
    <source>
        <dbReference type="EMBL" id="KAJ8032267.1"/>
    </source>
</evidence>
<name>A0A9Q1BSW3_HOLLE</name>
<dbReference type="InterPro" id="IPR006703">
    <property type="entry name" value="G_AIG1"/>
</dbReference>
<dbReference type="SUPFAM" id="SSF52540">
    <property type="entry name" value="P-loop containing nucleoside triphosphate hydrolases"/>
    <property type="match status" value="1"/>
</dbReference>
<dbReference type="Pfam" id="PF04548">
    <property type="entry name" value="AIG1"/>
    <property type="match status" value="1"/>
</dbReference>
<comment type="caution">
    <text evidence="6">The sequence shown here is derived from an EMBL/GenBank/DDBJ whole genome shotgun (WGS) entry which is preliminary data.</text>
</comment>
<gene>
    <name evidence="6" type="ORF">HOLleu_25752</name>
</gene>
<dbReference type="InterPro" id="IPR045058">
    <property type="entry name" value="GIMA/IAN/Toc"/>
</dbReference>
<keyword evidence="2" id="KW-0547">Nucleotide-binding</keyword>
<evidence type="ECO:0000259" key="5">
    <source>
        <dbReference type="PROSITE" id="PS51720"/>
    </source>
</evidence>
<keyword evidence="4" id="KW-1133">Transmembrane helix</keyword>
<evidence type="ECO:0000313" key="7">
    <source>
        <dbReference type="Proteomes" id="UP001152320"/>
    </source>
</evidence>